<reference evidence="7 8" key="2">
    <citation type="submission" date="2018-02" db="EMBL/GenBank/DDBJ databases">
        <authorList>
            <person name="Cohen D.B."/>
            <person name="Kent A.D."/>
        </authorList>
    </citation>
    <scope>NUCLEOTIDE SEQUENCE [LARGE SCALE GENOMIC DNA]</scope>
    <source>
        <strain evidence="7 8">CECT 9216</strain>
    </source>
</reference>
<evidence type="ECO:0000256" key="1">
    <source>
        <dbReference type="ARBA" id="ARBA00004141"/>
    </source>
</evidence>
<feature type="transmembrane region" description="Helical" evidence="5">
    <location>
        <begin position="20"/>
        <end position="40"/>
    </location>
</feature>
<comment type="subcellular location">
    <subcellularLocation>
        <location evidence="1">Membrane</location>
        <topology evidence="1">Multi-pass membrane protein</topology>
    </subcellularLocation>
</comment>
<evidence type="ECO:0000313" key="6">
    <source>
        <dbReference type="EMBL" id="SPD91772.1"/>
    </source>
</evidence>
<evidence type="ECO:0000313" key="9">
    <source>
        <dbReference type="Proteomes" id="UP000239237"/>
    </source>
</evidence>
<evidence type="ECO:0000256" key="2">
    <source>
        <dbReference type="ARBA" id="ARBA00022692"/>
    </source>
</evidence>
<keyword evidence="2 5" id="KW-0812">Transmembrane</keyword>
<name>A0A2N9K9Q1_9LACO</name>
<accession>A0A2N9K9Q1</accession>
<dbReference type="Proteomes" id="UP000237923">
    <property type="component" value="Unassembled WGS sequence"/>
</dbReference>
<evidence type="ECO:0000256" key="5">
    <source>
        <dbReference type="SAM" id="Phobius"/>
    </source>
</evidence>
<evidence type="ECO:0000313" key="8">
    <source>
        <dbReference type="Proteomes" id="UP000237923"/>
    </source>
</evidence>
<feature type="transmembrane region" description="Helical" evidence="5">
    <location>
        <begin position="81"/>
        <end position="101"/>
    </location>
</feature>
<proteinExistence type="predicted"/>
<dbReference type="RefSeq" id="WP_105299665.1">
    <property type="nucleotide sequence ID" value="NZ_OKQR01000001.1"/>
</dbReference>
<dbReference type="EMBL" id="OKQU01000001">
    <property type="protein sequence ID" value="SPE07051.1"/>
    <property type="molecule type" value="Genomic_DNA"/>
</dbReference>
<dbReference type="CDD" id="cd16914">
    <property type="entry name" value="EcfT"/>
    <property type="match status" value="1"/>
</dbReference>
<dbReference type="EMBL" id="OKQR01000001">
    <property type="protein sequence ID" value="SPD91772.1"/>
    <property type="molecule type" value="Genomic_DNA"/>
</dbReference>
<keyword evidence="3 5" id="KW-1133">Transmembrane helix</keyword>
<keyword evidence="4 5" id="KW-0472">Membrane</keyword>
<evidence type="ECO:0000256" key="3">
    <source>
        <dbReference type="ARBA" id="ARBA00022989"/>
    </source>
</evidence>
<dbReference type="GO" id="GO:0005886">
    <property type="term" value="C:plasma membrane"/>
    <property type="evidence" value="ECO:0007669"/>
    <property type="project" value="UniProtKB-ARBA"/>
</dbReference>
<keyword evidence="9" id="KW-1185">Reference proteome</keyword>
<dbReference type="AlphaFoldDB" id="A0A2N9K9Q1"/>
<evidence type="ECO:0000256" key="4">
    <source>
        <dbReference type="ARBA" id="ARBA00023136"/>
    </source>
</evidence>
<feature type="transmembrane region" description="Helical" evidence="5">
    <location>
        <begin position="47"/>
        <end position="69"/>
    </location>
</feature>
<sequence>MNPSVKFLLILIVSIELTFILNYQINVVVTIVAGIYLVLSKLSWKRYLLLIVMPILPVLGAWTSFTTFGSHDMAIIMMTRIVAYIFLGAAFSFTTDMTLLLDTLEQKFRVPTTFVYGLRGALSFVPRVKQEIQTIRTAALMRDESLTFYSPQLFFKAILVSLRWSTRLAEAMASHGFTENAERTHFKTIVIKKRDWTMAISLLVILQCIIIYL</sequence>
<protein>
    <submittedName>
        <fullName evidence="7">HMP/thiamine permease protein YkoC</fullName>
    </submittedName>
</protein>
<evidence type="ECO:0000313" key="7">
    <source>
        <dbReference type="EMBL" id="SPE07051.1"/>
    </source>
</evidence>
<gene>
    <name evidence="7" type="primary">ykoC</name>
    <name evidence="6" type="ORF">LES8486_00758</name>
    <name evidence="7" type="ORF">LES9216_00905</name>
</gene>
<dbReference type="InterPro" id="IPR003339">
    <property type="entry name" value="ABC/ECF_trnsptr_transmembrane"/>
</dbReference>
<organism evidence="7 8">
    <name type="scientific">Leuconostoc suionicum</name>
    <dbReference type="NCBI Taxonomy" id="1511761"/>
    <lineage>
        <taxon>Bacteria</taxon>
        <taxon>Bacillati</taxon>
        <taxon>Bacillota</taxon>
        <taxon>Bacilli</taxon>
        <taxon>Lactobacillales</taxon>
        <taxon>Lactobacillaceae</taxon>
        <taxon>Leuconostoc</taxon>
    </lineage>
</organism>
<dbReference type="Proteomes" id="UP000239237">
    <property type="component" value="Unassembled WGS sequence"/>
</dbReference>
<dbReference type="Pfam" id="PF02361">
    <property type="entry name" value="CbiQ"/>
    <property type="match status" value="1"/>
</dbReference>
<reference evidence="6 9" key="1">
    <citation type="submission" date="2018-02" db="EMBL/GenBank/DDBJ databases">
        <authorList>
            <person name="Rodrigo-Torres L."/>
            <person name="Arahal R. D."/>
            <person name="Lucena T."/>
        </authorList>
    </citation>
    <scope>NUCLEOTIDE SEQUENCE [LARGE SCALE GENOMIC DNA]</scope>
    <source>
        <strain evidence="6 9">CECT 8486</strain>
    </source>
</reference>